<sequence>MNISNLNGTLSLKNGVEMPYLGLGVYKAKGDEVIQAVKHALFTGYRAIDTAAMYKNEKGVGKAIASSPLKREEIFITSKVWNSDQGYDSTIKAFHHSLNELDFKYLDLFLIHWPVKEKYQDTWRALETLYEEGKIKAIGVSNFLTDHLEDLFQTCKIKPMVNQFEFHPKLIQQDLIDFCHRNEIKTQAWSPLMQGDLNNEALAAIGNKYNKTVAQVILRWDLQKGIATIPKSSNPDRIEENANIFDFQLSEKDMQEIDNLNQDRRLGPNPANFNF</sequence>
<dbReference type="EMBL" id="JAESIY010000004">
    <property type="protein sequence ID" value="MBL3656229.1"/>
    <property type="molecule type" value="Genomic_DNA"/>
</dbReference>
<dbReference type="RefSeq" id="WP_202244019.1">
    <property type="nucleotide sequence ID" value="NZ_JAESIY010000004.1"/>
</dbReference>
<evidence type="ECO:0000259" key="7">
    <source>
        <dbReference type="Pfam" id="PF00248"/>
    </source>
</evidence>
<feature type="domain" description="NADP-dependent oxidoreductase" evidence="7">
    <location>
        <begin position="30"/>
        <end position="261"/>
    </location>
</feature>
<gene>
    <name evidence="8" type="ORF">JL102_08810</name>
</gene>
<keyword evidence="9" id="KW-1185">Reference proteome</keyword>
<evidence type="ECO:0000256" key="1">
    <source>
        <dbReference type="ARBA" id="ARBA00007905"/>
    </source>
</evidence>
<dbReference type="InterPro" id="IPR023210">
    <property type="entry name" value="NADP_OxRdtase_dom"/>
</dbReference>
<evidence type="ECO:0000256" key="5">
    <source>
        <dbReference type="PIRSR" id="PIRSR000097-2"/>
    </source>
</evidence>
<evidence type="ECO:0000256" key="4">
    <source>
        <dbReference type="PIRSR" id="PIRSR000097-1"/>
    </source>
</evidence>
<evidence type="ECO:0000313" key="8">
    <source>
        <dbReference type="EMBL" id="MBL3656229.1"/>
    </source>
</evidence>
<name>A0A937JZ16_9BACT</name>
<dbReference type="Proteomes" id="UP000659388">
    <property type="component" value="Unassembled WGS sequence"/>
</dbReference>
<dbReference type="InterPro" id="IPR018170">
    <property type="entry name" value="Aldo/ket_reductase_CS"/>
</dbReference>
<accession>A0A937JZ16</accession>
<dbReference type="SUPFAM" id="SSF51430">
    <property type="entry name" value="NAD(P)-linked oxidoreductase"/>
    <property type="match status" value="1"/>
</dbReference>
<feature type="site" description="Lowers pKa of active site Tyr" evidence="6">
    <location>
        <position position="79"/>
    </location>
</feature>
<evidence type="ECO:0000256" key="3">
    <source>
        <dbReference type="ARBA" id="ARBA00023002"/>
    </source>
</evidence>
<proteinExistence type="inferred from homology"/>
<dbReference type="PRINTS" id="PR00069">
    <property type="entry name" value="ALDKETRDTASE"/>
</dbReference>
<dbReference type="AlphaFoldDB" id="A0A937JZ16"/>
<reference evidence="8" key="1">
    <citation type="submission" date="2021-01" db="EMBL/GenBank/DDBJ databases">
        <title>Fulvivirga kasyanovii gen. nov., sp nov., a novel member of the phylum Bacteroidetes isolated from seawater in a mussel farm.</title>
        <authorList>
            <person name="Zhao L.-H."/>
            <person name="Wang Z.-J."/>
        </authorList>
    </citation>
    <scope>NUCLEOTIDE SEQUENCE</scope>
    <source>
        <strain evidence="8">2943</strain>
    </source>
</reference>
<dbReference type="PIRSF" id="PIRSF000097">
    <property type="entry name" value="AKR"/>
    <property type="match status" value="1"/>
</dbReference>
<organism evidence="8 9">
    <name type="scientific">Fulvivirga sediminis</name>
    <dbReference type="NCBI Taxonomy" id="2803949"/>
    <lineage>
        <taxon>Bacteria</taxon>
        <taxon>Pseudomonadati</taxon>
        <taxon>Bacteroidota</taxon>
        <taxon>Cytophagia</taxon>
        <taxon>Cytophagales</taxon>
        <taxon>Fulvivirgaceae</taxon>
        <taxon>Fulvivirga</taxon>
    </lineage>
</organism>
<protein>
    <submittedName>
        <fullName evidence="8">Aldo/keto reductase</fullName>
    </submittedName>
</protein>
<dbReference type="InterPro" id="IPR036812">
    <property type="entry name" value="NAD(P)_OxRdtase_dom_sf"/>
</dbReference>
<keyword evidence="2" id="KW-0521">NADP</keyword>
<dbReference type="PROSITE" id="PS00063">
    <property type="entry name" value="ALDOKETO_REDUCTASE_3"/>
    <property type="match status" value="1"/>
</dbReference>
<dbReference type="PROSITE" id="PS00062">
    <property type="entry name" value="ALDOKETO_REDUCTASE_2"/>
    <property type="match status" value="1"/>
</dbReference>
<feature type="binding site" evidence="5">
    <location>
        <position position="112"/>
    </location>
    <ligand>
        <name>substrate</name>
    </ligand>
</feature>
<evidence type="ECO:0000313" key="9">
    <source>
        <dbReference type="Proteomes" id="UP000659388"/>
    </source>
</evidence>
<dbReference type="Gene3D" id="3.20.20.100">
    <property type="entry name" value="NADP-dependent oxidoreductase domain"/>
    <property type="match status" value="1"/>
</dbReference>
<dbReference type="GO" id="GO:0016616">
    <property type="term" value="F:oxidoreductase activity, acting on the CH-OH group of donors, NAD or NADP as acceptor"/>
    <property type="evidence" value="ECO:0007669"/>
    <property type="project" value="UniProtKB-ARBA"/>
</dbReference>
<dbReference type="PANTHER" id="PTHR43827">
    <property type="entry name" value="2,5-DIKETO-D-GLUCONIC ACID REDUCTASE"/>
    <property type="match status" value="1"/>
</dbReference>
<dbReference type="InterPro" id="IPR020471">
    <property type="entry name" value="AKR"/>
</dbReference>
<comment type="caution">
    <text evidence="8">The sequence shown here is derived from an EMBL/GenBank/DDBJ whole genome shotgun (WGS) entry which is preliminary data.</text>
</comment>
<dbReference type="Pfam" id="PF00248">
    <property type="entry name" value="Aldo_ket_red"/>
    <property type="match status" value="1"/>
</dbReference>
<dbReference type="FunFam" id="3.20.20.100:FF:000015">
    <property type="entry name" value="Oxidoreductase, aldo/keto reductase family"/>
    <property type="match status" value="1"/>
</dbReference>
<comment type="similarity">
    <text evidence="1">Belongs to the aldo/keto reductase family.</text>
</comment>
<keyword evidence="3" id="KW-0560">Oxidoreductase</keyword>
<evidence type="ECO:0000256" key="2">
    <source>
        <dbReference type="ARBA" id="ARBA00022857"/>
    </source>
</evidence>
<evidence type="ECO:0000256" key="6">
    <source>
        <dbReference type="PIRSR" id="PIRSR000097-3"/>
    </source>
</evidence>
<dbReference type="PANTHER" id="PTHR43827:SF3">
    <property type="entry name" value="NADP-DEPENDENT OXIDOREDUCTASE DOMAIN-CONTAINING PROTEIN"/>
    <property type="match status" value="1"/>
</dbReference>
<feature type="active site" description="Proton donor" evidence="4">
    <location>
        <position position="54"/>
    </location>
</feature>
<dbReference type="PROSITE" id="PS00798">
    <property type="entry name" value="ALDOKETO_REDUCTASE_1"/>
    <property type="match status" value="1"/>
</dbReference>